<dbReference type="PANTHER" id="PTHR23502">
    <property type="entry name" value="MAJOR FACILITATOR SUPERFAMILY"/>
    <property type="match status" value="1"/>
</dbReference>
<evidence type="ECO:0000313" key="8">
    <source>
        <dbReference type="EMBL" id="TKA72643.1"/>
    </source>
</evidence>
<dbReference type="Gene3D" id="1.20.1720.10">
    <property type="entry name" value="Multidrug resistance protein D"/>
    <property type="match status" value="1"/>
</dbReference>
<organism evidence="8 9">
    <name type="scientific">Cryomyces minteri</name>
    <dbReference type="NCBI Taxonomy" id="331657"/>
    <lineage>
        <taxon>Eukaryota</taxon>
        <taxon>Fungi</taxon>
        <taxon>Dikarya</taxon>
        <taxon>Ascomycota</taxon>
        <taxon>Pezizomycotina</taxon>
        <taxon>Dothideomycetes</taxon>
        <taxon>Dothideomycetes incertae sedis</taxon>
        <taxon>Cryomyces</taxon>
    </lineage>
</organism>
<evidence type="ECO:0000256" key="5">
    <source>
        <dbReference type="SAM" id="MobiDB-lite"/>
    </source>
</evidence>
<keyword evidence="2 6" id="KW-0812">Transmembrane</keyword>
<dbReference type="Gene3D" id="1.20.1250.20">
    <property type="entry name" value="MFS general substrate transporter like domains"/>
    <property type="match status" value="1"/>
</dbReference>
<feature type="transmembrane region" description="Helical" evidence="6">
    <location>
        <begin position="88"/>
        <end position="112"/>
    </location>
</feature>
<feature type="transmembrane region" description="Helical" evidence="6">
    <location>
        <begin position="437"/>
        <end position="458"/>
    </location>
</feature>
<evidence type="ECO:0000256" key="1">
    <source>
        <dbReference type="ARBA" id="ARBA00004141"/>
    </source>
</evidence>
<comment type="caution">
    <text evidence="8">The sequence shown here is derived from an EMBL/GenBank/DDBJ whole genome shotgun (WGS) entry which is preliminary data.</text>
</comment>
<evidence type="ECO:0000313" key="9">
    <source>
        <dbReference type="Proteomes" id="UP000308768"/>
    </source>
</evidence>
<dbReference type="InterPro" id="IPR011701">
    <property type="entry name" value="MFS"/>
</dbReference>
<evidence type="ECO:0000256" key="6">
    <source>
        <dbReference type="SAM" id="Phobius"/>
    </source>
</evidence>
<feature type="transmembrane region" description="Helical" evidence="6">
    <location>
        <begin position="156"/>
        <end position="173"/>
    </location>
</feature>
<name>A0A4U0XBP3_9PEZI</name>
<dbReference type="GO" id="GO:0022857">
    <property type="term" value="F:transmembrane transporter activity"/>
    <property type="evidence" value="ECO:0007669"/>
    <property type="project" value="InterPro"/>
</dbReference>
<proteinExistence type="predicted"/>
<feature type="transmembrane region" description="Helical" evidence="6">
    <location>
        <begin position="185"/>
        <end position="207"/>
    </location>
</feature>
<comment type="subcellular location">
    <subcellularLocation>
        <location evidence="1">Membrane</location>
        <topology evidence="1">Multi-pass membrane protein</topology>
    </subcellularLocation>
</comment>
<feature type="compositionally biased region" description="Polar residues" evidence="5">
    <location>
        <begin position="1"/>
        <end position="10"/>
    </location>
</feature>
<feature type="compositionally biased region" description="Basic and acidic residues" evidence="5">
    <location>
        <begin position="291"/>
        <end position="308"/>
    </location>
</feature>
<dbReference type="Pfam" id="PF07690">
    <property type="entry name" value="MFS_1"/>
    <property type="match status" value="1"/>
</dbReference>
<protein>
    <recommendedName>
        <fullName evidence="7">Major facilitator superfamily (MFS) profile domain-containing protein</fullName>
    </recommendedName>
</protein>
<dbReference type="SUPFAM" id="SSF103473">
    <property type="entry name" value="MFS general substrate transporter"/>
    <property type="match status" value="1"/>
</dbReference>
<accession>A0A4U0XBP3</accession>
<sequence length="573" mass="62936">MSPILESSDSGIERDTRQTTMSTPENDADLKRQAADTLHVEMIPGTEIMRDVNNIHFSHAKGSQETVLIPTPSSDPKDPLNWSLTWKLMVIASQLIFTWVSVTGALSIAPMFPLLGMEFHLNVPQLSLLTGVTVITLGYANFIIVPLSNIFGRRPISIVFAVLIVLTCIWEALATSHSSLLAARALNGVVCATSESIMVQVIADVFFLHERGLWTGVYFTGYFLGAFLGPVMSGNIAARHGWRSFFWLEVALSVFAAIVLVVSFPETKFHREHPTRAPSSMGGSMNSDAEPMEKRPSVGERHAPEGERSATSSSSLVGLGRPGKVQFSAYQKPDSRWKMFIVRDTITPIRVFFNPIIFWAGLMLAGPADLVLLWNLTESQFLSGPPYNWNPSQVGYANFSFVIGGLLGLATAGPFSDWVAKRATKRNNGIREAEMRLPALIPYLALTVIAIVVGGLGYERLWPWQAVLVLGYALSGLAVTTVPTIAIAYAIDCYKPISGEIMVVATVLKNTLGFAYSYWVFGLAAQKGFLTVAMVQFAVTIGPALFAIPLYFYGKSLRRWTKDSDLHRMEDMI</sequence>
<evidence type="ECO:0000256" key="4">
    <source>
        <dbReference type="ARBA" id="ARBA00023136"/>
    </source>
</evidence>
<evidence type="ECO:0000259" key="7">
    <source>
        <dbReference type="PROSITE" id="PS50850"/>
    </source>
</evidence>
<feature type="transmembrane region" description="Helical" evidence="6">
    <location>
        <begin position="533"/>
        <end position="553"/>
    </location>
</feature>
<keyword evidence="4 6" id="KW-0472">Membrane</keyword>
<feature type="transmembrane region" description="Helical" evidence="6">
    <location>
        <begin position="501"/>
        <end position="521"/>
    </location>
</feature>
<feature type="transmembrane region" description="Helical" evidence="6">
    <location>
        <begin position="356"/>
        <end position="376"/>
    </location>
</feature>
<feature type="region of interest" description="Disordered" evidence="5">
    <location>
        <begin position="1"/>
        <end position="29"/>
    </location>
</feature>
<feature type="transmembrane region" description="Helical" evidence="6">
    <location>
        <begin position="244"/>
        <end position="264"/>
    </location>
</feature>
<evidence type="ECO:0000256" key="3">
    <source>
        <dbReference type="ARBA" id="ARBA00022989"/>
    </source>
</evidence>
<feature type="transmembrane region" description="Helical" evidence="6">
    <location>
        <begin position="219"/>
        <end position="238"/>
    </location>
</feature>
<gene>
    <name evidence="8" type="ORF">B0A49_08089</name>
</gene>
<dbReference type="GO" id="GO:0005886">
    <property type="term" value="C:plasma membrane"/>
    <property type="evidence" value="ECO:0007669"/>
    <property type="project" value="TreeGrafter"/>
</dbReference>
<keyword evidence="3 6" id="KW-1133">Transmembrane helix</keyword>
<dbReference type="PANTHER" id="PTHR23502:SF149">
    <property type="entry name" value="TRANSPORTER, PUTATIVE-RELATED"/>
    <property type="match status" value="1"/>
</dbReference>
<dbReference type="Proteomes" id="UP000308768">
    <property type="component" value="Unassembled WGS sequence"/>
</dbReference>
<feature type="compositionally biased region" description="Polar residues" evidence="5">
    <location>
        <begin position="277"/>
        <end position="287"/>
    </location>
</feature>
<feature type="transmembrane region" description="Helical" evidence="6">
    <location>
        <begin position="124"/>
        <end position="144"/>
    </location>
</feature>
<reference evidence="8 9" key="1">
    <citation type="submission" date="2017-03" db="EMBL/GenBank/DDBJ databases">
        <title>Genomes of endolithic fungi from Antarctica.</title>
        <authorList>
            <person name="Coleine C."/>
            <person name="Masonjones S."/>
            <person name="Stajich J.E."/>
        </authorList>
    </citation>
    <scope>NUCLEOTIDE SEQUENCE [LARGE SCALE GENOMIC DNA]</scope>
    <source>
        <strain evidence="8 9">CCFEE 5187</strain>
    </source>
</reference>
<dbReference type="InterPro" id="IPR036259">
    <property type="entry name" value="MFS_trans_sf"/>
</dbReference>
<dbReference type="PROSITE" id="PS50850">
    <property type="entry name" value="MFS"/>
    <property type="match status" value="1"/>
</dbReference>
<dbReference type="AlphaFoldDB" id="A0A4U0XBP3"/>
<dbReference type="OrthoDB" id="5215911at2759"/>
<feature type="transmembrane region" description="Helical" evidence="6">
    <location>
        <begin position="396"/>
        <end position="416"/>
    </location>
</feature>
<feature type="domain" description="Major facilitator superfamily (MFS) profile" evidence="7">
    <location>
        <begin position="88"/>
        <end position="559"/>
    </location>
</feature>
<feature type="transmembrane region" description="Helical" evidence="6">
    <location>
        <begin position="464"/>
        <end position="489"/>
    </location>
</feature>
<keyword evidence="9" id="KW-1185">Reference proteome</keyword>
<dbReference type="InterPro" id="IPR020846">
    <property type="entry name" value="MFS_dom"/>
</dbReference>
<feature type="region of interest" description="Disordered" evidence="5">
    <location>
        <begin position="272"/>
        <end position="319"/>
    </location>
</feature>
<dbReference type="STRING" id="331657.A0A4U0XBP3"/>
<evidence type="ECO:0000256" key="2">
    <source>
        <dbReference type="ARBA" id="ARBA00022692"/>
    </source>
</evidence>
<dbReference type="EMBL" id="NAJN01000485">
    <property type="protein sequence ID" value="TKA72643.1"/>
    <property type="molecule type" value="Genomic_DNA"/>
</dbReference>